<comment type="subcellular location">
    <subcellularLocation>
        <location evidence="1">Cell membrane</location>
        <topology evidence="1">Multi-pass membrane protein</topology>
    </subcellularLocation>
</comment>
<feature type="compositionally biased region" description="Low complexity" evidence="8">
    <location>
        <begin position="277"/>
        <end position="294"/>
    </location>
</feature>
<feature type="transmembrane region" description="Helical" evidence="9">
    <location>
        <begin position="35"/>
        <end position="54"/>
    </location>
</feature>
<keyword evidence="5 9" id="KW-0812">Transmembrane</keyword>
<evidence type="ECO:0000256" key="3">
    <source>
        <dbReference type="ARBA" id="ARBA00022448"/>
    </source>
</evidence>
<evidence type="ECO:0000256" key="8">
    <source>
        <dbReference type="SAM" id="MobiDB-lite"/>
    </source>
</evidence>
<name>A0AA96V755_9EURY</name>
<dbReference type="Proteomes" id="UP001304970">
    <property type="component" value="Chromosome"/>
</dbReference>
<feature type="region of interest" description="Disordered" evidence="8">
    <location>
        <begin position="258"/>
        <end position="294"/>
    </location>
</feature>
<dbReference type="PANTHER" id="PTHR34979:SF1">
    <property type="entry name" value="INNER MEMBRANE PROTEIN YGAZ"/>
    <property type="match status" value="1"/>
</dbReference>
<sequence>MTTDSSHPGQKHRLPHFSSLPEGKKDLMIAGAKDGMNIAIGSVPIALSFGVLSVTGSEPLPLWATLLMSVLVYSAAAQFNSLDMIQAGSSGIQIAITTFFINIKGLLTSATAEEKMDADISSKMRAALGFGITDQTFGLLSARDSKIQGYYALGLEGVSYLLWILATFIGALFGGFIPASVLSALGIAIYALYLVLTGEEMLKLKMVLLIFAAAAIINTFVADIPILNALPESFDFIIIPVICAASGAYYLTWNERKEKKNKSKNPPAIPVFLEGQSTSASSLSSATSTNEEER</sequence>
<feature type="transmembrane region" description="Helical" evidence="9">
    <location>
        <begin position="150"/>
        <end position="170"/>
    </location>
</feature>
<feature type="transmembrane region" description="Helical" evidence="9">
    <location>
        <begin position="60"/>
        <end position="79"/>
    </location>
</feature>
<keyword evidence="7 9" id="KW-0472">Membrane</keyword>
<evidence type="ECO:0000256" key="7">
    <source>
        <dbReference type="ARBA" id="ARBA00023136"/>
    </source>
</evidence>
<dbReference type="AlphaFoldDB" id="A0AA96V755"/>
<evidence type="ECO:0000256" key="4">
    <source>
        <dbReference type="ARBA" id="ARBA00022475"/>
    </source>
</evidence>
<keyword evidence="6 9" id="KW-1133">Transmembrane helix</keyword>
<dbReference type="GO" id="GO:1903785">
    <property type="term" value="P:L-valine transmembrane transport"/>
    <property type="evidence" value="ECO:0007669"/>
    <property type="project" value="TreeGrafter"/>
</dbReference>
<feature type="transmembrane region" description="Helical" evidence="9">
    <location>
        <begin position="176"/>
        <end position="196"/>
    </location>
</feature>
<feature type="transmembrane region" description="Helical" evidence="9">
    <location>
        <begin position="208"/>
        <end position="230"/>
    </location>
</feature>
<evidence type="ECO:0000256" key="9">
    <source>
        <dbReference type="SAM" id="Phobius"/>
    </source>
</evidence>
<gene>
    <name evidence="10" type="ORF">MsAm2_08730</name>
</gene>
<organism evidence="10 11">
    <name type="scientific">Methanolapillus ohkumae</name>
    <dbReference type="NCBI Taxonomy" id="3028298"/>
    <lineage>
        <taxon>Archaea</taxon>
        <taxon>Methanobacteriati</taxon>
        <taxon>Methanobacteriota</taxon>
        <taxon>Stenosarchaea group</taxon>
        <taxon>Methanomicrobia</taxon>
        <taxon>Methanosarcinales</taxon>
        <taxon>Methanosarcinaceae</taxon>
        <taxon>Methanolapillus</taxon>
    </lineage>
</organism>
<evidence type="ECO:0000256" key="1">
    <source>
        <dbReference type="ARBA" id="ARBA00004651"/>
    </source>
</evidence>
<feature type="region of interest" description="Disordered" evidence="8">
    <location>
        <begin position="1"/>
        <end position="20"/>
    </location>
</feature>
<dbReference type="GeneID" id="89228293"/>
<evidence type="ECO:0000256" key="2">
    <source>
        <dbReference type="ARBA" id="ARBA00010735"/>
    </source>
</evidence>
<evidence type="ECO:0000313" key="11">
    <source>
        <dbReference type="Proteomes" id="UP001304970"/>
    </source>
</evidence>
<dbReference type="EMBL" id="CP131061">
    <property type="protein sequence ID" value="WNY27086.1"/>
    <property type="molecule type" value="Genomic_DNA"/>
</dbReference>
<proteinExistence type="inferred from homology"/>
<dbReference type="PANTHER" id="PTHR34979">
    <property type="entry name" value="INNER MEMBRANE PROTEIN YGAZ"/>
    <property type="match status" value="1"/>
</dbReference>
<feature type="transmembrane region" description="Helical" evidence="9">
    <location>
        <begin position="236"/>
        <end position="253"/>
    </location>
</feature>
<evidence type="ECO:0008006" key="12">
    <source>
        <dbReference type="Google" id="ProtNLM"/>
    </source>
</evidence>
<reference evidence="10 11" key="1">
    <citation type="submission" date="2023-07" db="EMBL/GenBank/DDBJ databases">
        <title>Closed genome sequence of Methanosarcinaceae archaeon Am2.</title>
        <authorList>
            <person name="Poehlein A."/>
            <person name="Protasov E."/>
            <person name="Platt K."/>
            <person name="Reeh H."/>
            <person name="Daniel R."/>
            <person name="Brune A."/>
        </authorList>
    </citation>
    <scope>NUCLEOTIDE SEQUENCE [LARGE SCALE GENOMIC DNA]</scope>
    <source>
        <strain evidence="10 11">Am2</strain>
    </source>
</reference>
<keyword evidence="4" id="KW-1003">Cell membrane</keyword>
<dbReference type="InterPro" id="IPR011606">
    <property type="entry name" value="Brnchd-chn_aa_trnsp_permease"/>
</dbReference>
<dbReference type="RefSeq" id="WP_338097068.1">
    <property type="nucleotide sequence ID" value="NZ_CP131061.1"/>
</dbReference>
<dbReference type="Pfam" id="PF03591">
    <property type="entry name" value="AzlC"/>
    <property type="match status" value="1"/>
</dbReference>
<comment type="similarity">
    <text evidence="2">Belongs to the AzlC family.</text>
</comment>
<protein>
    <recommendedName>
        <fullName evidence="12">Branched-chain amino acid ABC transporter permease</fullName>
    </recommendedName>
</protein>
<evidence type="ECO:0000256" key="6">
    <source>
        <dbReference type="ARBA" id="ARBA00022989"/>
    </source>
</evidence>
<keyword evidence="11" id="KW-1185">Reference proteome</keyword>
<evidence type="ECO:0000313" key="10">
    <source>
        <dbReference type="EMBL" id="WNY27086.1"/>
    </source>
</evidence>
<dbReference type="GO" id="GO:0005886">
    <property type="term" value="C:plasma membrane"/>
    <property type="evidence" value="ECO:0007669"/>
    <property type="project" value="UniProtKB-SubCell"/>
</dbReference>
<evidence type="ECO:0000256" key="5">
    <source>
        <dbReference type="ARBA" id="ARBA00022692"/>
    </source>
</evidence>
<accession>A0AA96V755</accession>
<keyword evidence="3" id="KW-0813">Transport</keyword>